<protein>
    <submittedName>
        <fullName evidence="2">Uncharacterized protein</fullName>
    </submittedName>
</protein>
<dbReference type="AlphaFoldDB" id="A0A8S9V2E7"/>
<organism evidence="2 3">
    <name type="scientific">Phytophthora infestans</name>
    <name type="common">Potato late blight agent</name>
    <name type="synonym">Botrytis infestans</name>
    <dbReference type="NCBI Taxonomy" id="4787"/>
    <lineage>
        <taxon>Eukaryota</taxon>
        <taxon>Sar</taxon>
        <taxon>Stramenopiles</taxon>
        <taxon>Oomycota</taxon>
        <taxon>Peronosporomycetes</taxon>
        <taxon>Peronosporales</taxon>
        <taxon>Peronosporaceae</taxon>
        <taxon>Phytophthora</taxon>
    </lineage>
</organism>
<name>A0A8S9V2E7_PHYIN</name>
<reference evidence="2" key="1">
    <citation type="submission" date="2020-03" db="EMBL/GenBank/DDBJ databases">
        <title>Hybrid Assembly of Korean Phytophthora infestans isolates.</title>
        <authorList>
            <person name="Prokchorchik M."/>
            <person name="Lee Y."/>
            <person name="Seo J."/>
            <person name="Cho J.-H."/>
            <person name="Park Y.-E."/>
            <person name="Jang D.-C."/>
            <person name="Im J.-S."/>
            <person name="Choi J.-G."/>
            <person name="Park H.-J."/>
            <person name="Lee G.-B."/>
            <person name="Lee Y.-G."/>
            <person name="Hong S.-Y."/>
            <person name="Cho K."/>
            <person name="Sohn K.H."/>
        </authorList>
    </citation>
    <scope>NUCLEOTIDE SEQUENCE</scope>
    <source>
        <strain evidence="2">KR_2_A2</strain>
    </source>
</reference>
<feature type="compositionally biased region" description="Acidic residues" evidence="1">
    <location>
        <begin position="110"/>
        <end position="119"/>
    </location>
</feature>
<proteinExistence type="predicted"/>
<evidence type="ECO:0000313" key="3">
    <source>
        <dbReference type="Proteomes" id="UP000704712"/>
    </source>
</evidence>
<gene>
    <name evidence="2" type="ORF">GN958_ATG03199</name>
</gene>
<comment type="caution">
    <text evidence="2">The sequence shown here is derived from an EMBL/GenBank/DDBJ whole genome shotgun (WGS) entry which is preliminary data.</text>
</comment>
<dbReference type="Proteomes" id="UP000704712">
    <property type="component" value="Unassembled WGS sequence"/>
</dbReference>
<sequence length="129" mass="14530">MIEELLHFRFSDGDVKRHLETADTKTKKTLAWQLFASVLSDSLGMVLNHEQVSLKYRKLKCIYRKEKREMQKTGNNPRATEMDEGLWAILNDTFGGCVGISGEMLLDSAVPEEDNEDADSSSAKDDTTS</sequence>
<accession>A0A8S9V2E7</accession>
<feature type="region of interest" description="Disordered" evidence="1">
    <location>
        <begin position="108"/>
        <end position="129"/>
    </location>
</feature>
<dbReference type="EMBL" id="JAACNO010000425">
    <property type="protein sequence ID" value="KAF4147626.1"/>
    <property type="molecule type" value="Genomic_DNA"/>
</dbReference>
<evidence type="ECO:0000256" key="1">
    <source>
        <dbReference type="SAM" id="MobiDB-lite"/>
    </source>
</evidence>
<evidence type="ECO:0000313" key="2">
    <source>
        <dbReference type="EMBL" id="KAF4147626.1"/>
    </source>
</evidence>